<reference evidence="2" key="1">
    <citation type="submission" date="2021-03" db="EMBL/GenBank/DDBJ databases">
        <title>Sagittula salina sp. nov. strain M10.9X isolated from the marine waste.</title>
        <authorList>
            <person name="Satari L."/>
            <person name="Molina-Menor E."/>
            <person name="Vidal-Verdu A."/>
            <person name="Pascual J."/>
            <person name="Pereto J."/>
            <person name="Porcar M."/>
        </authorList>
    </citation>
    <scope>NUCLEOTIDE SEQUENCE</scope>
    <source>
        <strain evidence="2">M10.9X</strain>
    </source>
</reference>
<name>A0A940MWU4_9RHOB</name>
<protein>
    <submittedName>
        <fullName evidence="2">Calcium-binding protein</fullName>
    </submittedName>
</protein>
<dbReference type="GO" id="GO:0005509">
    <property type="term" value="F:calcium ion binding"/>
    <property type="evidence" value="ECO:0007669"/>
    <property type="project" value="InterPro"/>
</dbReference>
<feature type="signal peptide" evidence="1">
    <location>
        <begin position="1"/>
        <end position="24"/>
    </location>
</feature>
<dbReference type="InterPro" id="IPR001343">
    <property type="entry name" value="Hemolysn_Ca-bd"/>
</dbReference>
<dbReference type="Proteomes" id="UP000675940">
    <property type="component" value="Unassembled WGS sequence"/>
</dbReference>
<evidence type="ECO:0000313" key="3">
    <source>
        <dbReference type="Proteomes" id="UP000675940"/>
    </source>
</evidence>
<keyword evidence="3" id="KW-1185">Reference proteome</keyword>
<dbReference type="Pfam" id="PF00353">
    <property type="entry name" value="HemolysinCabind"/>
    <property type="match status" value="1"/>
</dbReference>
<dbReference type="EMBL" id="JAGISH010000011">
    <property type="protein sequence ID" value="MBP0484334.1"/>
    <property type="molecule type" value="Genomic_DNA"/>
</dbReference>
<keyword evidence="1" id="KW-0732">Signal</keyword>
<gene>
    <name evidence="2" type="ORF">J5474_17825</name>
</gene>
<dbReference type="AlphaFoldDB" id="A0A940MWU4"/>
<evidence type="ECO:0000313" key="2">
    <source>
        <dbReference type="EMBL" id="MBP0484334.1"/>
    </source>
</evidence>
<proteinExistence type="predicted"/>
<accession>A0A940MWU4</accession>
<dbReference type="Gene3D" id="2.150.10.10">
    <property type="entry name" value="Serralysin-like metalloprotease, C-terminal"/>
    <property type="match status" value="1"/>
</dbReference>
<feature type="chain" id="PRO_5037368534" evidence="1">
    <location>
        <begin position="25"/>
        <end position="987"/>
    </location>
</feature>
<evidence type="ECO:0000256" key="1">
    <source>
        <dbReference type="SAM" id="SignalP"/>
    </source>
</evidence>
<dbReference type="InterPro" id="IPR011049">
    <property type="entry name" value="Serralysin-like_metalloprot_C"/>
</dbReference>
<dbReference type="SUPFAM" id="SSF51120">
    <property type="entry name" value="beta-Roll"/>
    <property type="match status" value="1"/>
</dbReference>
<organism evidence="2 3">
    <name type="scientific">Sagittula salina</name>
    <dbReference type="NCBI Taxonomy" id="2820268"/>
    <lineage>
        <taxon>Bacteria</taxon>
        <taxon>Pseudomonadati</taxon>
        <taxon>Pseudomonadota</taxon>
        <taxon>Alphaproteobacteria</taxon>
        <taxon>Rhodobacterales</taxon>
        <taxon>Roseobacteraceae</taxon>
        <taxon>Sagittula</taxon>
    </lineage>
</organism>
<sequence length="987" mass="107578">MIRFVAMALVLGPILGFAAGAAQAERQLVKAYVFGNSLVHHLSETSENTNVPHWLNDLAQSDGRGFGVDGQWGFLRNFADGLPPTANWSFKGVSGVWGPGQGGFGDAGYDAVLVTPANFIQYQLPDVPYEGDNPTGESPLGAMQKLFDWVHSESPQSRLYIYEGWAEMDGVVGRFPPDAAGFDRYNAVNRGEYHQWYRDLMNVLDVTRPELGVELIPVASVIAGLLAEGGPLEGIEPQALYVDGAPHGTPSLYFLASMVVYAWLYEAPPPADYRPPAMLHPDIVENYAAIAERIWAQAPVQSARDTARSEGAAAVAEAAQAEAPDLPERQAIALPVSGLRPKGLPALGLGLNGISDWSTQHPFINMMKTARGWVGHTADGWGAISTAELRAAGHLDPLGYPLTLPAEAVALEAVLLTDQDEAQEWLRGDYVLTYKGKGEITLTGRARRMRREPGRITFQYTPGEGLVGVRIEAIDPADPIRDIAVVKEEFVPLHEAGATFNPLFLDRIQDARSVRFMDWMLTNGSPIQTWEDRPVPGNMTWSEPGVPVEVMVDLANTLGADPWFTMPHAADDDYVRRFAEVVKTGLDSRLKAHVEYSNEVWNQIFPQAAWAREQATARWGESDMGWMQYYGLRAAQVMDIWTESFGVEAEARLVRVVATHTGWPGLEEQILVAPLAFLELGRKPVESFDAYAITGYFGYEMGSEEMAQRMNGWLDQSEALAVKAGEAQGLRRVALREFVKQARFEGAIAPVANALEEGSLAQLVNEVFPYQAAAARRYGLQLVMYEGGTHVTAHGARTEDERLTAFFEEFNYTPEMAKLYEILLSGWAEAGGTLFNAFVDVAPATKWGSWGALRHLEDTNPRWDMLMAYNASAPQWEDRDALAFADGLRALGSNAAERIQGTPAEDYIVALGGDDVILLNGGADVVNGGAGRDVVVLPLSQDAYEFQTVAGRMTVTGPGGVTQMIGVEVLRFGGTEGPEVALDTLGG</sequence>
<comment type="caution">
    <text evidence="2">The sequence shown here is derived from an EMBL/GenBank/DDBJ whole genome shotgun (WGS) entry which is preliminary data.</text>
</comment>